<evidence type="ECO:0000256" key="7">
    <source>
        <dbReference type="ARBA" id="ARBA00022777"/>
    </source>
</evidence>
<gene>
    <name evidence="14" type="ORF">ACFP56_10035</name>
</gene>
<accession>A0ABW1V2E2</accession>
<keyword evidence="2" id="KW-1003">Cell membrane</keyword>
<dbReference type="PROSITE" id="PS50885">
    <property type="entry name" value="HAMP"/>
    <property type="match status" value="1"/>
</dbReference>
<evidence type="ECO:0000256" key="1">
    <source>
        <dbReference type="ARBA" id="ARBA00004651"/>
    </source>
</evidence>
<keyword evidence="4" id="KW-0808">Transferase</keyword>
<dbReference type="InterPro" id="IPR036890">
    <property type="entry name" value="HATPase_C_sf"/>
</dbReference>
<evidence type="ECO:0000256" key="8">
    <source>
        <dbReference type="ARBA" id="ARBA00022840"/>
    </source>
</evidence>
<dbReference type="Pfam" id="PF02518">
    <property type="entry name" value="HATPase_c"/>
    <property type="match status" value="1"/>
</dbReference>
<evidence type="ECO:0000256" key="3">
    <source>
        <dbReference type="ARBA" id="ARBA00022553"/>
    </source>
</evidence>
<dbReference type="PANTHER" id="PTHR34220">
    <property type="entry name" value="SENSOR HISTIDINE KINASE YPDA"/>
    <property type="match status" value="1"/>
</dbReference>
<dbReference type="GO" id="GO:0016301">
    <property type="term" value="F:kinase activity"/>
    <property type="evidence" value="ECO:0007669"/>
    <property type="project" value="UniProtKB-KW"/>
</dbReference>
<comment type="caution">
    <text evidence="14">The sequence shown here is derived from an EMBL/GenBank/DDBJ whole genome shotgun (WGS) entry which is preliminary data.</text>
</comment>
<keyword evidence="11 12" id="KW-0472">Membrane</keyword>
<dbReference type="EMBL" id="JBHSTE010000003">
    <property type="protein sequence ID" value="MFC6332962.1"/>
    <property type="molecule type" value="Genomic_DNA"/>
</dbReference>
<keyword evidence="3" id="KW-0597">Phosphoprotein</keyword>
<keyword evidence="9 12" id="KW-1133">Transmembrane helix</keyword>
<dbReference type="InterPro" id="IPR003660">
    <property type="entry name" value="HAMP_dom"/>
</dbReference>
<evidence type="ECO:0000313" key="14">
    <source>
        <dbReference type="EMBL" id="MFC6332962.1"/>
    </source>
</evidence>
<proteinExistence type="predicted"/>
<evidence type="ECO:0000256" key="4">
    <source>
        <dbReference type="ARBA" id="ARBA00022679"/>
    </source>
</evidence>
<dbReference type="InterPro" id="IPR003594">
    <property type="entry name" value="HATPase_dom"/>
</dbReference>
<evidence type="ECO:0000313" key="15">
    <source>
        <dbReference type="Proteomes" id="UP001596233"/>
    </source>
</evidence>
<keyword evidence="7 14" id="KW-0418">Kinase</keyword>
<dbReference type="InterPro" id="IPR050640">
    <property type="entry name" value="Bact_2-comp_sensor_kinase"/>
</dbReference>
<keyword evidence="6" id="KW-0547">Nucleotide-binding</keyword>
<feature type="domain" description="HAMP" evidence="13">
    <location>
        <begin position="323"/>
        <end position="375"/>
    </location>
</feature>
<dbReference type="SUPFAM" id="SSF158472">
    <property type="entry name" value="HAMP domain-like"/>
    <property type="match status" value="1"/>
</dbReference>
<keyword evidence="5 12" id="KW-0812">Transmembrane</keyword>
<keyword evidence="10" id="KW-0902">Two-component regulatory system</keyword>
<organism evidence="14 15">
    <name type="scientific">Paenibacillus septentrionalis</name>
    <dbReference type="NCBI Taxonomy" id="429342"/>
    <lineage>
        <taxon>Bacteria</taxon>
        <taxon>Bacillati</taxon>
        <taxon>Bacillota</taxon>
        <taxon>Bacilli</taxon>
        <taxon>Bacillales</taxon>
        <taxon>Paenibacillaceae</taxon>
        <taxon>Paenibacillus</taxon>
    </lineage>
</organism>
<feature type="transmembrane region" description="Helical" evidence="12">
    <location>
        <begin position="302"/>
        <end position="321"/>
    </location>
</feature>
<evidence type="ECO:0000256" key="6">
    <source>
        <dbReference type="ARBA" id="ARBA00022741"/>
    </source>
</evidence>
<evidence type="ECO:0000256" key="5">
    <source>
        <dbReference type="ARBA" id="ARBA00022692"/>
    </source>
</evidence>
<dbReference type="InterPro" id="IPR010559">
    <property type="entry name" value="Sig_transdc_His_kin_internal"/>
</dbReference>
<keyword evidence="15" id="KW-1185">Reference proteome</keyword>
<reference evidence="15" key="1">
    <citation type="journal article" date="2019" name="Int. J. Syst. Evol. Microbiol.">
        <title>The Global Catalogue of Microorganisms (GCM) 10K type strain sequencing project: providing services to taxonomists for standard genome sequencing and annotation.</title>
        <authorList>
            <consortium name="The Broad Institute Genomics Platform"/>
            <consortium name="The Broad Institute Genome Sequencing Center for Infectious Disease"/>
            <person name="Wu L."/>
            <person name="Ma J."/>
        </authorList>
    </citation>
    <scope>NUCLEOTIDE SEQUENCE [LARGE SCALE GENOMIC DNA]</scope>
    <source>
        <strain evidence="15">PCU 280</strain>
    </source>
</reference>
<keyword evidence="8" id="KW-0067">ATP-binding</keyword>
<evidence type="ECO:0000256" key="12">
    <source>
        <dbReference type="SAM" id="Phobius"/>
    </source>
</evidence>
<dbReference type="SUPFAM" id="SSF55874">
    <property type="entry name" value="ATPase domain of HSP90 chaperone/DNA topoisomerase II/histidine kinase"/>
    <property type="match status" value="1"/>
</dbReference>
<dbReference type="RefSeq" id="WP_379233931.1">
    <property type="nucleotide sequence ID" value="NZ_JBHSTE010000003.1"/>
</dbReference>
<sequence>MKFIQRMKNNFHLDDIRLRNKFFIMYVLCVFVPIICTNIIFYNLMSNNVQEQRMEDIQISLAQVHLELERMIEAAVSVSWVFYTDYNLYLLLDSQYHNPADFVAAYDGYMRRILNSYTPVYTSVQNIKIYVNNPMLLHSGGIAFLSDSTRDSAWYKMLEQRTSSEPILVRASKEDSISSGRVAEPQDTFNIIRVMDYNDSLNHWEKVLKIELKTESFDLILGNLNIPGSVYLVDPNGMVQYSTNPDVNWRSEHLHMSEINVNGDIAVFEGEHFDMNPLQDWYIVAHVAEDQIMHEAPEARQFVLWFALMNIMLATVIIVVISRSITKRLGFLLGQMKRVKNGNFDLVNKRESVDEIGQVTTEFNRMTRQISALINDVYVADIKEKNMELEHRYAQLNALQSQINPHFLFNALETIRMRSMMKSEKETAKIIHNMAKLFRSSLTWKRDKIKLKEEVEFIICFLEIQKYRFADRLDYSIELDSEAENCLVPKMIYLPFVENACIHGVEKVKRGGKVMISLKVLQDKLHFHIEDNGAGMDEEQVQKIYSYLEENKDLGERIGMQNVLYRLKLFYEDQFEFSITSQQGIGTSISLIIPAQQ</sequence>
<evidence type="ECO:0000256" key="11">
    <source>
        <dbReference type="ARBA" id="ARBA00023136"/>
    </source>
</evidence>
<evidence type="ECO:0000256" key="2">
    <source>
        <dbReference type="ARBA" id="ARBA00022475"/>
    </source>
</evidence>
<comment type="subcellular location">
    <subcellularLocation>
        <location evidence="1">Cell membrane</location>
        <topology evidence="1">Multi-pass membrane protein</topology>
    </subcellularLocation>
</comment>
<dbReference type="Gene3D" id="6.10.340.10">
    <property type="match status" value="1"/>
</dbReference>
<protein>
    <submittedName>
        <fullName evidence="14">Histidine kinase</fullName>
    </submittedName>
</protein>
<evidence type="ECO:0000259" key="13">
    <source>
        <dbReference type="PROSITE" id="PS50885"/>
    </source>
</evidence>
<dbReference type="PANTHER" id="PTHR34220:SF11">
    <property type="entry name" value="SENSOR PROTEIN KINASE HPTS"/>
    <property type="match status" value="1"/>
</dbReference>
<dbReference type="Pfam" id="PF00672">
    <property type="entry name" value="HAMP"/>
    <property type="match status" value="1"/>
</dbReference>
<dbReference type="Gene3D" id="3.30.565.10">
    <property type="entry name" value="Histidine kinase-like ATPase, C-terminal domain"/>
    <property type="match status" value="1"/>
</dbReference>
<dbReference type="SMART" id="SM00304">
    <property type="entry name" value="HAMP"/>
    <property type="match status" value="1"/>
</dbReference>
<dbReference type="Pfam" id="PF06580">
    <property type="entry name" value="His_kinase"/>
    <property type="match status" value="1"/>
</dbReference>
<evidence type="ECO:0000256" key="10">
    <source>
        <dbReference type="ARBA" id="ARBA00023012"/>
    </source>
</evidence>
<dbReference type="Proteomes" id="UP001596233">
    <property type="component" value="Unassembled WGS sequence"/>
</dbReference>
<dbReference type="CDD" id="cd06225">
    <property type="entry name" value="HAMP"/>
    <property type="match status" value="1"/>
</dbReference>
<name>A0ABW1V2E2_9BACL</name>
<evidence type="ECO:0000256" key="9">
    <source>
        <dbReference type="ARBA" id="ARBA00022989"/>
    </source>
</evidence>
<feature type="transmembrane region" description="Helical" evidence="12">
    <location>
        <begin position="21"/>
        <end position="45"/>
    </location>
</feature>